<organism evidence="2 3">
    <name type="scientific">Bowmanella pacifica</name>
    <dbReference type="NCBI Taxonomy" id="502051"/>
    <lineage>
        <taxon>Bacteria</taxon>
        <taxon>Pseudomonadati</taxon>
        <taxon>Pseudomonadota</taxon>
        <taxon>Gammaproteobacteria</taxon>
        <taxon>Alteromonadales</taxon>
        <taxon>Alteromonadaceae</taxon>
        <taxon>Bowmanella</taxon>
    </lineage>
</organism>
<reference evidence="2" key="1">
    <citation type="journal article" date="2014" name="Int. J. Syst. Evol. Microbiol.">
        <title>Complete genome sequence of Corynebacterium casei LMG S-19264T (=DSM 44701T), isolated from a smear-ripened cheese.</title>
        <authorList>
            <consortium name="US DOE Joint Genome Institute (JGI-PGF)"/>
            <person name="Walter F."/>
            <person name="Albersmeier A."/>
            <person name="Kalinowski J."/>
            <person name="Ruckert C."/>
        </authorList>
    </citation>
    <scope>NUCLEOTIDE SEQUENCE</scope>
    <source>
        <strain evidence="2">CGMCC 1.7086</strain>
    </source>
</reference>
<keyword evidence="3" id="KW-1185">Reference proteome</keyword>
<feature type="domain" description="Phospholipase C/D" evidence="1">
    <location>
        <begin position="7"/>
        <end position="183"/>
    </location>
</feature>
<accession>A0A918DLL9</accession>
<name>A0A918DLL9_9ALTE</name>
<dbReference type="AlphaFoldDB" id="A0A918DLL9"/>
<dbReference type="Proteomes" id="UP000606935">
    <property type="component" value="Unassembled WGS sequence"/>
</dbReference>
<dbReference type="Pfam" id="PF00882">
    <property type="entry name" value="Zn_dep_PLPC"/>
    <property type="match status" value="1"/>
</dbReference>
<evidence type="ECO:0000313" key="3">
    <source>
        <dbReference type="Proteomes" id="UP000606935"/>
    </source>
</evidence>
<evidence type="ECO:0000259" key="1">
    <source>
        <dbReference type="Pfam" id="PF00882"/>
    </source>
</evidence>
<comment type="caution">
    <text evidence="2">The sequence shown here is derived from an EMBL/GenBank/DDBJ whole genome shotgun (WGS) entry which is preliminary data.</text>
</comment>
<dbReference type="EMBL" id="BMLS01000008">
    <property type="protein sequence ID" value="GGO74047.1"/>
    <property type="molecule type" value="Genomic_DNA"/>
</dbReference>
<reference evidence="2" key="2">
    <citation type="submission" date="2020-09" db="EMBL/GenBank/DDBJ databases">
        <authorList>
            <person name="Sun Q."/>
            <person name="Zhou Y."/>
        </authorList>
    </citation>
    <scope>NUCLEOTIDE SEQUENCE</scope>
    <source>
        <strain evidence="2">CGMCC 1.7086</strain>
    </source>
</reference>
<protein>
    <recommendedName>
        <fullName evidence="1">Phospholipase C/D domain-containing protein</fullName>
    </recommendedName>
</protein>
<evidence type="ECO:0000313" key="2">
    <source>
        <dbReference type="EMBL" id="GGO74047.1"/>
    </source>
</evidence>
<sequence length="303" mass="34242">MPGAFAHITAANEACDTTSLMGMDMPVSAKLALSQNPKYIELGCVSPDYPYLAIADSKQNKWADLMHYERTGELIKTLATACKTLPDSEQGRLFAWLCGFVSHVIADITIHPVVERRVGPYAQNKTAHRECEMNQDAYIWQRLNLGEIGVADHVRIHIGECAQNGRLDSAIQRLWGNALLRVHKEYAQQAPPEFDKWHDGFQTVVDKAEEGYRLFTWARHVAADIGLMYPRPDEVEVSFIEELDTPAGFMHYDQIFDLAVANIRRYIGIVGRFVYEGGNLDDIKNWNLDDGKDAEGELTAWQR</sequence>
<proteinExistence type="predicted"/>
<dbReference type="RefSeq" id="WP_188698540.1">
    <property type="nucleotide sequence ID" value="NZ_BMLS01000008.1"/>
</dbReference>
<dbReference type="InterPro" id="IPR029002">
    <property type="entry name" value="PLPC/GPLD1"/>
</dbReference>
<gene>
    <name evidence="2" type="ORF">GCM10010982_35940</name>
</gene>